<keyword evidence="1" id="KW-0812">Transmembrane</keyword>
<accession>A0A0C3ENY0</accession>
<gene>
    <name evidence="2" type="ORF">PILCRDRAFT_14552</name>
</gene>
<dbReference type="InParanoid" id="A0A0C3ENY0"/>
<evidence type="ECO:0000313" key="3">
    <source>
        <dbReference type="Proteomes" id="UP000054166"/>
    </source>
</evidence>
<keyword evidence="1" id="KW-1133">Transmembrane helix</keyword>
<dbReference type="OrthoDB" id="3001227at2759"/>
<sequence length="515" mass="57264">MVNDFIDRTLLSCQRAGDKGRFGASPSPCRRIGSKNKGNLEWYPRSKSAAIVHCIMRWPKYTYNLSRPYPGRYTTPIVTLLAAGTTVLLVVINIPLSGYETQQELTYTPNFTSTAVPYSNLIPAAFQKQSVDFIPHTFNIGDTFESDSSLGVFNYIMRTAYTREDAAGSSAPRPVDNAPSFLYMNNDLSTCDVVSITLSIAFNNTLTANSIAYVLVSCWFPLFYQFQATYPFSWEPETGPTQDVLKMVPALSSVFGDITWRLVDTSNQPVTLSTAPSLPLFNNVAIAVLNVTYQRCCATCNEPPDNWPPTLEPYEILALDTNEVLYYDHPTCDDGAVKFKIPSRILKDNDTIVSSWISFVDGWSLSPFYSNISQIWSSLVNAPPQFPALNNNALQALYHAVRLDLGIIRPNQIYNSPSRFNASISEIRADSTGYGFTNETCIQRDSVGYVDLSNWSKRVPKILYLTPVCGKRAALSLLHLLGHDLNKQCIVPVPLADILSTKTTHAKILTKVINC</sequence>
<evidence type="ECO:0000256" key="1">
    <source>
        <dbReference type="SAM" id="Phobius"/>
    </source>
</evidence>
<protein>
    <submittedName>
        <fullName evidence="2">Uncharacterized protein</fullName>
    </submittedName>
</protein>
<keyword evidence="1" id="KW-0472">Membrane</keyword>
<keyword evidence="3" id="KW-1185">Reference proteome</keyword>
<feature type="transmembrane region" description="Helical" evidence="1">
    <location>
        <begin position="77"/>
        <end position="96"/>
    </location>
</feature>
<dbReference type="EMBL" id="KN833063">
    <property type="protein sequence ID" value="KIM74290.1"/>
    <property type="molecule type" value="Genomic_DNA"/>
</dbReference>
<dbReference type="AlphaFoldDB" id="A0A0C3ENY0"/>
<dbReference type="Proteomes" id="UP000054166">
    <property type="component" value="Unassembled WGS sequence"/>
</dbReference>
<organism evidence="2 3">
    <name type="scientific">Piloderma croceum (strain F 1598)</name>
    <dbReference type="NCBI Taxonomy" id="765440"/>
    <lineage>
        <taxon>Eukaryota</taxon>
        <taxon>Fungi</taxon>
        <taxon>Dikarya</taxon>
        <taxon>Basidiomycota</taxon>
        <taxon>Agaricomycotina</taxon>
        <taxon>Agaricomycetes</taxon>
        <taxon>Agaricomycetidae</taxon>
        <taxon>Atheliales</taxon>
        <taxon>Atheliaceae</taxon>
        <taxon>Piloderma</taxon>
    </lineage>
</organism>
<name>A0A0C3ENY0_PILCF</name>
<reference evidence="3" key="2">
    <citation type="submission" date="2015-01" db="EMBL/GenBank/DDBJ databases">
        <title>Evolutionary Origins and Diversification of the Mycorrhizal Mutualists.</title>
        <authorList>
            <consortium name="DOE Joint Genome Institute"/>
            <consortium name="Mycorrhizal Genomics Consortium"/>
            <person name="Kohler A."/>
            <person name="Kuo A."/>
            <person name="Nagy L.G."/>
            <person name="Floudas D."/>
            <person name="Copeland A."/>
            <person name="Barry K.W."/>
            <person name="Cichocki N."/>
            <person name="Veneault-Fourrey C."/>
            <person name="LaButti K."/>
            <person name="Lindquist E.A."/>
            <person name="Lipzen A."/>
            <person name="Lundell T."/>
            <person name="Morin E."/>
            <person name="Murat C."/>
            <person name="Riley R."/>
            <person name="Ohm R."/>
            <person name="Sun H."/>
            <person name="Tunlid A."/>
            <person name="Henrissat B."/>
            <person name="Grigoriev I.V."/>
            <person name="Hibbett D.S."/>
            <person name="Martin F."/>
        </authorList>
    </citation>
    <scope>NUCLEOTIDE SEQUENCE [LARGE SCALE GENOMIC DNA]</scope>
    <source>
        <strain evidence="3">F 1598</strain>
    </source>
</reference>
<proteinExistence type="predicted"/>
<reference evidence="2 3" key="1">
    <citation type="submission" date="2014-04" db="EMBL/GenBank/DDBJ databases">
        <authorList>
            <consortium name="DOE Joint Genome Institute"/>
            <person name="Kuo A."/>
            <person name="Tarkka M."/>
            <person name="Buscot F."/>
            <person name="Kohler A."/>
            <person name="Nagy L.G."/>
            <person name="Floudas D."/>
            <person name="Copeland A."/>
            <person name="Barry K.W."/>
            <person name="Cichocki N."/>
            <person name="Veneault-Fourrey C."/>
            <person name="LaButti K."/>
            <person name="Lindquist E.A."/>
            <person name="Lipzen A."/>
            <person name="Lundell T."/>
            <person name="Morin E."/>
            <person name="Murat C."/>
            <person name="Sun H."/>
            <person name="Tunlid A."/>
            <person name="Henrissat B."/>
            <person name="Grigoriev I.V."/>
            <person name="Hibbett D.S."/>
            <person name="Martin F."/>
            <person name="Nordberg H.P."/>
            <person name="Cantor M.N."/>
            <person name="Hua S.X."/>
        </authorList>
    </citation>
    <scope>NUCLEOTIDE SEQUENCE [LARGE SCALE GENOMIC DNA]</scope>
    <source>
        <strain evidence="2 3">F 1598</strain>
    </source>
</reference>
<evidence type="ECO:0000313" key="2">
    <source>
        <dbReference type="EMBL" id="KIM74290.1"/>
    </source>
</evidence>
<dbReference type="HOGENOM" id="CLU_529045_0_0_1"/>